<evidence type="ECO:0000256" key="1">
    <source>
        <dbReference type="ARBA" id="ARBA00007150"/>
    </source>
</evidence>
<feature type="transmembrane region" description="Helical" evidence="7">
    <location>
        <begin position="23"/>
        <end position="42"/>
    </location>
</feature>
<feature type="transmembrane region" description="Helical" evidence="7">
    <location>
        <begin position="94"/>
        <end position="113"/>
    </location>
</feature>
<comment type="subcellular location">
    <subcellularLocation>
        <location evidence="7">Cell membrane</location>
        <topology evidence="7">Multi-pass membrane protein</topology>
    </subcellularLocation>
</comment>
<dbReference type="OrthoDB" id="871140at2"/>
<feature type="binding site" evidence="7">
    <location>
        <position position="141"/>
    </location>
    <ligand>
        <name>a 1,2-diacyl-sn-glycero-3-phospho-(1'-sn-glycerol)</name>
        <dbReference type="ChEBI" id="CHEBI:64716"/>
    </ligand>
</feature>
<keyword evidence="9" id="KW-1185">Reference proteome</keyword>
<dbReference type="Pfam" id="PF01790">
    <property type="entry name" value="LGT"/>
    <property type="match status" value="1"/>
</dbReference>
<dbReference type="STRING" id="383372.Rcas_0627"/>
<dbReference type="InterPro" id="IPR001640">
    <property type="entry name" value="Lgt"/>
</dbReference>
<gene>
    <name evidence="7" type="primary">lgt</name>
    <name evidence="8" type="ordered locus">Rcas_0627</name>
</gene>
<dbReference type="EC" id="2.5.1.145" evidence="7"/>
<sequence length="290" mass="32435">MGLYPPDDPFLINVSLFGIPVVVRWYGVIIVSGAMLAGWIAARRAQQRGYDPEHIWNLLLVGMIFGIIGARAYYVLFEWPRFAGASWLEIINPATGGLAIHGALIGALTAATLYTRWHHLPLRTFLDIAMPPFLLAQAIGRWGNFMNQEAYGSPTSLGFGVLIDEEHRIGPYRDMQQFPPDTLFHATFLYESVWNLIGFGILIWLERRLRDRLRPLDMALLYAVWYGLGRFWIEGFRTDSLCLSGIGGACEGSLRVAQVVSLLLVAGGFIGLLINHCYVARHTAQPRGCE</sequence>
<dbReference type="UniPathway" id="UPA00664"/>
<dbReference type="eggNOG" id="COG0682">
    <property type="taxonomic scope" value="Bacteria"/>
</dbReference>
<accession>A7NH06</accession>
<organism evidence="8 9">
    <name type="scientific">Roseiflexus castenholzii (strain DSM 13941 / HLO8)</name>
    <dbReference type="NCBI Taxonomy" id="383372"/>
    <lineage>
        <taxon>Bacteria</taxon>
        <taxon>Bacillati</taxon>
        <taxon>Chloroflexota</taxon>
        <taxon>Chloroflexia</taxon>
        <taxon>Chloroflexales</taxon>
        <taxon>Roseiflexineae</taxon>
        <taxon>Roseiflexaceae</taxon>
        <taxon>Roseiflexus</taxon>
    </lineage>
</organism>
<evidence type="ECO:0000256" key="7">
    <source>
        <dbReference type="HAMAP-Rule" id="MF_01147"/>
    </source>
</evidence>
<dbReference type="HOGENOM" id="CLU_013386_1_2_0"/>
<feature type="transmembrane region" description="Helical" evidence="7">
    <location>
        <begin position="183"/>
        <end position="204"/>
    </location>
</feature>
<keyword evidence="4 7" id="KW-0812">Transmembrane</keyword>
<feature type="transmembrane region" description="Helical" evidence="7">
    <location>
        <begin position="54"/>
        <end position="74"/>
    </location>
</feature>
<evidence type="ECO:0000256" key="6">
    <source>
        <dbReference type="ARBA" id="ARBA00023136"/>
    </source>
</evidence>
<comment type="similarity">
    <text evidence="1 7">Belongs to the Lgt family.</text>
</comment>
<dbReference type="GO" id="GO:0042158">
    <property type="term" value="P:lipoprotein biosynthetic process"/>
    <property type="evidence" value="ECO:0007669"/>
    <property type="project" value="UniProtKB-UniRule"/>
</dbReference>
<comment type="pathway">
    <text evidence="7">Protein modification; lipoprotein biosynthesis (diacylglyceryl transfer).</text>
</comment>
<keyword evidence="5 7" id="KW-1133">Transmembrane helix</keyword>
<feature type="transmembrane region" description="Helical" evidence="7">
    <location>
        <begin position="216"/>
        <end position="233"/>
    </location>
</feature>
<evidence type="ECO:0000256" key="4">
    <source>
        <dbReference type="ARBA" id="ARBA00022692"/>
    </source>
</evidence>
<dbReference type="PANTHER" id="PTHR30589:SF0">
    <property type="entry name" value="PHOSPHATIDYLGLYCEROL--PROLIPOPROTEIN DIACYLGLYCERYL TRANSFERASE"/>
    <property type="match status" value="1"/>
</dbReference>
<comment type="catalytic activity">
    <reaction evidence="7">
        <text>L-cysteinyl-[prolipoprotein] + a 1,2-diacyl-sn-glycero-3-phospho-(1'-sn-glycerol) = an S-1,2-diacyl-sn-glyceryl-L-cysteinyl-[prolipoprotein] + sn-glycerol 1-phosphate + H(+)</text>
        <dbReference type="Rhea" id="RHEA:56712"/>
        <dbReference type="Rhea" id="RHEA-COMP:14679"/>
        <dbReference type="Rhea" id="RHEA-COMP:14680"/>
        <dbReference type="ChEBI" id="CHEBI:15378"/>
        <dbReference type="ChEBI" id="CHEBI:29950"/>
        <dbReference type="ChEBI" id="CHEBI:57685"/>
        <dbReference type="ChEBI" id="CHEBI:64716"/>
        <dbReference type="ChEBI" id="CHEBI:140658"/>
        <dbReference type="EC" id="2.5.1.145"/>
    </reaction>
</comment>
<name>A7NH06_ROSCS</name>
<dbReference type="AlphaFoldDB" id="A7NH06"/>
<reference evidence="8 9" key="1">
    <citation type="submission" date="2007-08" db="EMBL/GenBank/DDBJ databases">
        <title>Complete sequence of Roseiflexus castenholzii DSM 13941.</title>
        <authorList>
            <consortium name="US DOE Joint Genome Institute"/>
            <person name="Copeland A."/>
            <person name="Lucas S."/>
            <person name="Lapidus A."/>
            <person name="Barry K."/>
            <person name="Glavina del Rio T."/>
            <person name="Dalin E."/>
            <person name="Tice H."/>
            <person name="Pitluck S."/>
            <person name="Thompson L.S."/>
            <person name="Brettin T."/>
            <person name="Bruce D."/>
            <person name="Detter J.C."/>
            <person name="Han C."/>
            <person name="Tapia R."/>
            <person name="Schmutz J."/>
            <person name="Larimer F."/>
            <person name="Land M."/>
            <person name="Hauser L."/>
            <person name="Kyrpides N."/>
            <person name="Mikhailova N."/>
            <person name="Bryant D.A."/>
            <person name="Hanada S."/>
            <person name="Tsukatani Y."/>
            <person name="Richardson P."/>
        </authorList>
    </citation>
    <scope>NUCLEOTIDE SEQUENCE [LARGE SCALE GENOMIC DNA]</scope>
    <source>
        <strain evidence="9">DSM 13941 / HLO8</strain>
    </source>
</reference>
<evidence type="ECO:0000313" key="8">
    <source>
        <dbReference type="EMBL" id="ABU56753.1"/>
    </source>
</evidence>
<evidence type="ECO:0000256" key="3">
    <source>
        <dbReference type="ARBA" id="ARBA00022679"/>
    </source>
</evidence>
<dbReference type="PROSITE" id="PS01311">
    <property type="entry name" value="LGT"/>
    <property type="match status" value="1"/>
</dbReference>
<comment type="function">
    <text evidence="7">Catalyzes the transfer of the diacylglyceryl group from phosphatidylglycerol to the sulfhydryl group of the N-terminal cysteine of a prolipoprotein, the first step in the formation of mature lipoproteins.</text>
</comment>
<evidence type="ECO:0000256" key="5">
    <source>
        <dbReference type="ARBA" id="ARBA00022989"/>
    </source>
</evidence>
<dbReference type="RefSeq" id="WP_012119184.1">
    <property type="nucleotide sequence ID" value="NC_009767.1"/>
</dbReference>
<dbReference type="EMBL" id="CP000804">
    <property type="protein sequence ID" value="ABU56753.1"/>
    <property type="molecule type" value="Genomic_DNA"/>
</dbReference>
<dbReference type="NCBIfam" id="TIGR00544">
    <property type="entry name" value="lgt"/>
    <property type="match status" value="1"/>
</dbReference>
<dbReference type="Proteomes" id="UP000000263">
    <property type="component" value="Chromosome"/>
</dbReference>
<dbReference type="HAMAP" id="MF_01147">
    <property type="entry name" value="Lgt"/>
    <property type="match status" value="1"/>
</dbReference>
<dbReference type="GO" id="GO:0005886">
    <property type="term" value="C:plasma membrane"/>
    <property type="evidence" value="ECO:0007669"/>
    <property type="project" value="UniProtKB-SubCell"/>
</dbReference>
<feature type="transmembrane region" description="Helical" evidence="7">
    <location>
        <begin position="125"/>
        <end position="143"/>
    </location>
</feature>
<evidence type="ECO:0000313" key="9">
    <source>
        <dbReference type="Proteomes" id="UP000000263"/>
    </source>
</evidence>
<keyword evidence="3 7" id="KW-0808">Transferase</keyword>
<protein>
    <recommendedName>
        <fullName evidence="7">Phosphatidylglycerol--prolipoprotein diacylglyceryl transferase</fullName>
        <ecNumber evidence="7">2.5.1.145</ecNumber>
    </recommendedName>
</protein>
<keyword evidence="2 7" id="KW-1003">Cell membrane</keyword>
<feature type="transmembrane region" description="Helical" evidence="7">
    <location>
        <begin position="253"/>
        <end position="274"/>
    </location>
</feature>
<dbReference type="KEGG" id="rca:Rcas_0627"/>
<dbReference type="GO" id="GO:0008961">
    <property type="term" value="F:phosphatidylglycerol-prolipoprotein diacylglyceryl transferase activity"/>
    <property type="evidence" value="ECO:0007669"/>
    <property type="project" value="UniProtKB-UniRule"/>
</dbReference>
<keyword evidence="6 7" id="KW-0472">Membrane</keyword>
<proteinExistence type="inferred from homology"/>
<keyword evidence="8" id="KW-0449">Lipoprotein</keyword>
<dbReference type="PANTHER" id="PTHR30589">
    <property type="entry name" value="PROLIPOPROTEIN DIACYLGLYCERYL TRANSFERASE"/>
    <property type="match status" value="1"/>
</dbReference>
<evidence type="ECO:0000256" key="2">
    <source>
        <dbReference type="ARBA" id="ARBA00022475"/>
    </source>
</evidence>